<keyword evidence="1" id="KW-1133">Transmembrane helix</keyword>
<dbReference type="Proteomes" id="UP000198706">
    <property type="component" value="Unassembled WGS sequence"/>
</dbReference>
<feature type="transmembrane region" description="Helical" evidence="1">
    <location>
        <begin position="40"/>
        <end position="64"/>
    </location>
</feature>
<dbReference type="Pfam" id="PF09980">
    <property type="entry name" value="DUF2214"/>
    <property type="match status" value="1"/>
</dbReference>
<evidence type="ECO:0000313" key="2">
    <source>
        <dbReference type="EMBL" id="SDL43240.1"/>
    </source>
</evidence>
<evidence type="ECO:0000256" key="1">
    <source>
        <dbReference type="SAM" id="Phobius"/>
    </source>
</evidence>
<gene>
    <name evidence="2" type="ORF">SAMN05216186_1219</name>
</gene>
<reference evidence="2 3" key="1">
    <citation type="submission" date="2016-10" db="EMBL/GenBank/DDBJ databases">
        <authorList>
            <person name="de Groot N.N."/>
        </authorList>
    </citation>
    <scope>NUCLEOTIDE SEQUENCE [LARGE SCALE GENOMIC DNA]</scope>
    <source>
        <strain evidence="2 3">JCM 21544</strain>
    </source>
</reference>
<accession>A0A1G9JZZ8</accession>
<keyword evidence="3" id="KW-1185">Reference proteome</keyword>
<feature type="transmembrane region" description="Helical" evidence="1">
    <location>
        <begin position="6"/>
        <end position="28"/>
    </location>
</feature>
<protein>
    <submittedName>
        <fullName evidence="2">Putative membrane protein</fullName>
    </submittedName>
</protein>
<dbReference type="STRING" id="137658.SAMN05216186_1219"/>
<dbReference type="EMBL" id="FNFD01000021">
    <property type="protein sequence ID" value="SDL43240.1"/>
    <property type="molecule type" value="Genomic_DNA"/>
</dbReference>
<proteinExistence type="predicted"/>
<keyword evidence="1" id="KW-0472">Membrane</keyword>
<feature type="transmembrane region" description="Helical" evidence="1">
    <location>
        <begin position="121"/>
        <end position="144"/>
    </location>
</feature>
<dbReference type="RefSeq" id="WP_084338846.1">
    <property type="nucleotide sequence ID" value="NZ_FNFD01000021.1"/>
</dbReference>
<evidence type="ECO:0000313" key="3">
    <source>
        <dbReference type="Proteomes" id="UP000198706"/>
    </source>
</evidence>
<name>A0A1G9JZZ8_9PSED</name>
<dbReference type="InterPro" id="IPR018706">
    <property type="entry name" value="DUF2214_membrane"/>
</dbReference>
<keyword evidence="1" id="KW-0812">Transmembrane</keyword>
<dbReference type="AlphaFoldDB" id="A0A1G9JZZ8"/>
<sequence>MANAIAAYLHYLSIFVLFALLTMEHVQFKLPMDLPRARSLYITDIALGITAGVVLATGLLRIFWQGKGLEFYLKNGFFHAKVSLFILIVLLSILPTFTILNWRNALKAGQVPEISASKGRLVIMFIRLELLLLLMMPLMAVFMARGFGMGS</sequence>
<feature type="transmembrane region" description="Helical" evidence="1">
    <location>
        <begin position="76"/>
        <end position="100"/>
    </location>
</feature>
<organism evidence="2 3">
    <name type="scientific">Pseudomonas indica</name>
    <dbReference type="NCBI Taxonomy" id="137658"/>
    <lineage>
        <taxon>Bacteria</taxon>
        <taxon>Pseudomonadati</taxon>
        <taxon>Pseudomonadota</taxon>
        <taxon>Gammaproteobacteria</taxon>
        <taxon>Pseudomonadales</taxon>
        <taxon>Pseudomonadaceae</taxon>
        <taxon>Pseudomonas</taxon>
    </lineage>
</organism>